<dbReference type="Pfam" id="PF13516">
    <property type="entry name" value="LRR_6"/>
    <property type="match status" value="2"/>
</dbReference>
<feature type="compositionally biased region" description="Polar residues" evidence="1">
    <location>
        <begin position="104"/>
        <end position="116"/>
    </location>
</feature>
<dbReference type="SUPFAM" id="SSF52047">
    <property type="entry name" value="RNI-like"/>
    <property type="match status" value="1"/>
</dbReference>
<dbReference type="RefSeq" id="XP_028487446.1">
    <property type="nucleotide sequence ID" value="XM_028625533.1"/>
</dbReference>
<evidence type="ECO:0000256" key="1">
    <source>
        <dbReference type="SAM" id="MobiDB-lite"/>
    </source>
</evidence>
<proteinExistence type="predicted"/>
<dbReference type="SMART" id="SM00367">
    <property type="entry name" value="LRR_CC"/>
    <property type="match status" value="8"/>
</dbReference>
<dbReference type="SMART" id="SM00256">
    <property type="entry name" value="FBOX"/>
    <property type="match status" value="1"/>
</dbReference>
<dbReference type="SUPFAM" id="SSF81383">
    <property type="entry name" value="F-box domain"/>
    <property type="match status" value="1"/>
</dbReference>
<dbReference type="PANTHER" id="PTHR13318">
    <property type="entry name" value="PARTNER OF PAIRED, ISOFORM B-RELATED"/>
    <property type="match status" value="1"/>
</dbReference>
<dbReference type="Proteomes" id="UP000283841">
    <property type="component" value="Unassembled WGS sequence"/>
</dbReference>
<dbReference type="Gene3D" id="3.80.10.10">
    <property type="entry name" value="Ribonuclease Inhibitor"/>
    <property type="match status" value="3"/>
</dbReference>
<dbReference type="GO" id="GO:0031146">
    <property type="term" value="P:SCF-dependent proteasomal ubiquitin-dependent protein catabolic process"/>
    <property type="evidence" value="ECO:0007669"/>
    <property type="project" value="TreeGrafter"/>
</dbReference>
<dbReference type="GeneID" id="39594810"/>
<reference evidence="3 4" key="1">
    <citation type="journal article" date="2018" name="Front. Microbiol.">
        <title>Genomic and genetic insights into a cosmopolitan fungus, Paecilomyces variotii (Eurotiales).</title>
        <authorList>
            <person name="Urquhart A.S."/>
            <person name="Mondo S.J."/>
            <person name="Makela M.R."/>
            <person name="Hane J.K."/>
            <person name="Wiebenga A."/>
            <person name="He G."/>
            <person name="Mihaltcheva S."/>
            <person name="Pangilinan J."/>
            <person name="Lipzen A."/>
            <person name="Barry K."/>
            <person name="de Vries R.P."/>
            <person name="Grigoriev I.V."/>
            <person name="Idnurm A."/>
        </authorList>
    </citation>
    <scope>NUCLEOTIDE SEQUENCE [LARGE SCALE GENOMIC DNA]</scope>
    <source>
        <strain evidence="3 4">CBS 101075</strain>
    </source>
</reference>
<feature type="region of interest" description="Disordered" evidence="1">
    <location>
        <begin position="1"/>
        <end position="71"/>
    </location>
</feature>
<evidence type="ECO:0000313" key="4">
    <source>
        <dbReference type="Proteomes" id="UP000283841"/>
    </source>
</evidence>
<comment type="caution">
    <text evidence="3">The sequence shown here is derived from an EMBL/GenBank/DDBJ whole genome shotgun (WGS) entry which is preliminary data.</text>
</comment>
<evidence type="ECO:0000259" key="2">
    <source>
        <dbReference type="PROSITE" id="PS50181"/>
    </source>
</evidence>
<protein>
    <submittedName>
        <fullName evidence="3">F-box domain protein</fullName>
    </submittedName>
</protein>
<dbReference type="VEuPathDB" id="FungiDB:C8Q69DRAFT_149894"/>
<dbReference type="Pfam" id="PF12937">
    <property type="entry name" value="F-box-like"/>
    <property type="match status" value="1"/>
</dbReference>
<dbReference type="STRING" id="264951.A0A443I188"/>
<dbReference type="AlphaFoldDB" id="A0A443I188"/>
<sequence length="741" mass="81551">MASGVPDDIVQSPGLVSPASPTSSAGEIPLEQPPKLKGRKRLLQSLQRMSSSPSLAPRTRSASTGYQRGGKASMSCISLGSSSYTACLGNGSSSQLYPGLNVRPTASNDQRATSPEGSARIRLVGPGSSPNVSQSMTVRLPADVRPASRGAQVENDNAKKGAAQVEEETTVQPVVQPVEEHEEQQFDFWKEMPDELKMKIFQYLTPQEIVRCSTVSKSWHEMCFDGQLWTSVDASEYYSRIPSDSLVKILTSGGPFIRDLNLRGCIQLRDKWATDGETISAACRNLVKFSLEGCRIDKTSVHCFLLRNNRLEHVNLSGLPAVGNSAMRIIAQACPYLETLNVSWCTNVNTKGLKKVVESCTRLKDLRAGEILGFDDEEFMLRLFATNNLERLVMHRTDVTDDSLKVLVQGVDPEIDLLTGRPIVPPRKLKHLDLHHCTGLTDAGVRALAHNVPDLEGLQLSQCYELSDDSVIDIVRTTPRLTHLDLEDLDKLSNHALLEIARSPCAERFEHLNVSYCESLGDQGMLQILKSCPNIRSIEMDNTRISDLSLMEASSRVRRRGYGDKPPKVGLRLVVFDCANVTWAGVREVLSSNCYIPRSRKNLATAVITVTETTNPNASGTYTTLSTAPALQMPKTYPNEIIQLKCFYGWQMTVDEHTKRVLRGDLVSASRLDRKWADYMMVTEEAGAGGAGARRRRRRAREVERIYNADEGDGEALGIGGFGPIVGGARRRARSGGCIVM</sequence>
<dbReference type="GO" id="GO:0019005">
    <property type="term" value="C:SCF ubiquitin ligase complex"/>
    <property type="evidence" value="ECO:0007669"/>
    <property type="project" value="TreeGrafter"/>
</dbReference>
<name>A0A443I188_BYSSP</name>
<accession>A0A443I188</accession>
<feature type="compositionally biased region" description="Low complexity" evidence="1">
    <location>
        <begin position="43"/>
        <end position="55"/>
    </location>
</feature>
<dbReference type="PROSITE" id="PS50181">
    <property type="entry name" value="FBOX"/>
    <property type="match status" value="1"/>
</dbReference>
<dbReference type="InterPro" id="IPR006553">
    <property type="entry name" value="Leu-rich_rpt_Cys-con_subtyp"/>
</dbReference>
<dbReference type="FunFam" id="3.80.10.10:FF:000675">
    <property type="entry name" value="F-box domain protein (AFU_orthologue AFUA_2G02860)"/>
    <property type="match status" value="1"/>
</dbReference>
<dbReference type="EMBL" id="RCNU01000002">
    <property type="protein sequence ID" value="RWQ97801.1"/>
    <property type="molecule type" value="Genomic_DNA"/>
</dbReference>
<dbReference type="InterPro" id="IPR032675">
    <property type="entry name" value="LRR_dom_sf"/>
</dbReference>
<evidence type="ECO:0000313" key="3">
    <source>
        <dbReference type="EMBL" id="RWQ97801.1"/>
    </source>
</evidence>
<feature type="domain" description="F-box" evidence="2">
    <location>
        <begin position="186"/>
        <end position="232"/>
    </location>
</feature>
<gene>
    <name evidence="3" type="ORF">C8Q69DRAFT_149894</name>
</gene>
<dbReference type="InterPro" id="IPR001611">
    <property type="entry name" value="Leu-rich_rpt"/>
</dbReference>
<keyword evidence="4" id="KW-1185">Reference proteome</keyword>
<dbReference type="InterPro" id="IPR036047">
    <property type="entry name" value="F-box-like_dom_sf"/>
</dbReference>
<dbReference type="PANTHER" id="PTHR13318:SF190">
    <property type="entry name" value="PARTNER OF PAIRED, ISOFORM B"/>
    <property type="match status" value="1"/>
</dbReference>
<organism evidence="3 4">
    <name type="scientific">Byssochlamys spectabilis</name>
    <name type="common">Paecilomyces variotii</name>
    <dbReference type="NCBI Taxonomy" id="264951"/>
    <lineage>
        <taxon>Eukaryota</taxon>
        <taxon>Fungi</taxon>
        <taxon>Dikarya</taxon>
        <taxon>Ascomycota</taxon>
        <taxon>Pezizomycotina</taxon>
        <taxon>Eurotiomycetes</taxon>
        <taxon>Eurotiomycetidae</taxon>
        <taxon>Eurotiales</taxon>
        <taxon>Thermoascaceae</taxon>
        <taxon>Paecilomyces</taxon>
    </lineage>
</organism>
<dbReference type="InterPro" id="IPR001810">
    <property type="entry name" value="F-box_dom"/>
</dbReference>
<feature type="region of interest" description="Disordered" evidence="1">
    <location>
        <begin position="99"/>
        <end position="134"/>
    </location>
</feature>